<feature type="domain" description="W2" evidence="2">
    <location>
        <begin position="474"/>
        <end position="641"/>
    </location>
</feature>
<evidence type="ECO:0000313" key="3">
    <source>
        <dbReference type="EMBL" id="KAJ7349554.1"/>
    </source>
</evidence>
<evidence type="ECO:0000256" key="1">
    <source>
        <dbReference type="SAM" id="MobiDB-lite"/>
    </source>
</evidence>
<dbReference type="Proteomes" id="UP001163046">
    <property type="component" value="Unassembled WGS sequence"/>
</dbReference>
<dbReference type="SMART" id="SM00515">
    <property type="entry name" value="eIF5C"/>
    <property type="match status" value="1"/>
</dbReference>
<feature type="compositionally biased region" description="Basic and acidic residues" evidence="1">
    <location>
        <begin position="431"/>
        <end position="442"/>
    </location>
</feature>
<gene>
    <name evidence="3" type="primary">Eif4g_3</name>
    <name evidence="3" type="ORF">OS493_038594</name>
</gene>
<feature type="region of interest" description="Disordered" evidence="1">
    <location>
        <begin position="366"/>
        <end position="443"/>
    </location>
</feature>
<comment type="caution">
    <text evidence="3">The sequence shown here is derived from an EMBL/GenBank/DDBJ whole genome shotgun (WGS) entry which is preliminary data.</text>
</comment>
<protein>
    <submittedName>
        <fullName evidence="3">Regulation of mRNA cap binding</fullName>
    </submittedName>
</protein>
<dbReference type="CDD" id="cd11559">
    <property type="entry name" value="W2_eIF4G1_like"/>
    <property type="match status" value="1"/>
</dbReference>
<evidence type="ECO:0000313" key="4">
    <source>
        <dbReference type="Proteomes" id="UP001163046"/>
    </source>
</evidence>
<evidence type="ECO:0000259" key="2">
    <source>
        <dbReference type="PROSITE" id="PS51363"/>
    </source>
</evidence>
<organism evidence="3 4">
    <name type="scientific">Desmophyllum pertusum</name>
    <dbReference type="NCBI Taxonomy" id="174260"/>
    <lineage>
        <taxon>Eukaryota</taxon>
        <taxon>Metazoa</taxon>
        <taxon>Cnidaria</taxon>
        <taxon>Anthozoa</taxon>
        <taxon>Hexacorallia</taxon>
        <taxon>Scleractinia</taxon>
        <taxon>Caryophylliina</taxon>
        <taxon>Caryophylliidae</taxon>
        <taxon>Desmophyllum</taxon>
    </lineage>
</organism>
<keyword evidence="4" id="KW-1185">Reference proteome</keyword>
<dbReference type="SUPFAM" id="SSF48371">
    <property type="entry name" value="ARM repeat"/>
    <property type="match status" value="1"/>
</dbReference>
<dbReference type="InterPro" id="IPR011990">
    <property type="entry name" value="TPR-like_helical_dom_sf"/>
</dbReference>
<dbReference type="Gene3D" id="1.25.40.10">
    <property type="entry name" value="Tetratricopeptide repeat domain"/>
    <property type="match status" value="1"/>
</dbReference>
<dbReference type="Gene3D" id="1.25.40.180">
    <property type="match status" value="1"/>
</dbReference>
<reference evidence="3" key="1">
    <citation type="submission" date="2023-01" db="EMBL/GenBank/DDBJ databases">
        <title>Genome assembly of the deep-sea coral Lophelia pertusa.</title>
        <authorList>
            <person name="Herrera S."/>
            <person name="Cordes E."/>
        </authorList>
    </citation>
    <scope>NUCLEOTIDE SEQUENCE</scope>
    <source>
        <strain evidence="3">USNM1676648</strain>
        <tissue evidence="3">Polyp</tissue>
    </source>
</reference>
<dbReference type="OrthoDB" id="5989418at2759"/>
<dbReference type="EMBL" id="MU827408">
    <property type="protein sequence ID" value="KAJ7349554.1"/>
    <property type="molecule type" value="Genomic_DNA"/>
</dbReference>
<feature type="compositionally biased region" description="Low complexity" evidence="1">
    <location>
        <begin position="393"/>
        <end position="411"/>
    </location>
</feature>
<dbReference type="InterPro" id="IPR016024">
    <property type="entry name" value="ARM-type_fold"/>
</dbReference>
<dbReference type="AlphaFoldDB" id="A0A9X0CHK7"/>
<dbReference type="PROSITE" id="PS51363">
    <property type="entry name" value="W2"/>
    <property type="match status" value="1"/>
</dbReference>
<accession>A0A9X0CHK7</accession>
<proteinExistence type="predicted"/>
<dbReference type="Pfam" id="PF02020">
    <property type="entry name" value="W2"/>
    <property type="match status" value="1"/>
</dbReference>
<sequence length="641" mass="73545">MKDKCKESVEAFNEDRHNFEFFLQVYVERRENHDQEILDNFETSFDHFPQKFMYLEKCVVPRFYTVILERLLNTVNTKIQPVQRVELLCLLGHERRKEGNQENYKERMEEVDQIHSTNPKDFGTNPLSEVYFLNSHARFLSDKKDFKESKRLQQVTETALEVCGEKLGEHPETAATRLLSGIIAKRRKERTEAEHNLTEALELFKKLLGKHLMTAQCLKAIADLYRFLGRGETELDKCLAHYKEATEMFEYLGMGASKEIALTLKNFGSCHMRKGNFSEAMNLLTQANRVAEQELEKADHKWKGHPDQAKDVMLEGLLMGKRLDLPIDNMGNKDVVREFIDRYPETFPETEFPRNVRANTVPQADKTWHKGPKHVKPRIDAERPGSTGYGAWARSSSGGMGRVGSAAVAASEPDSRSSENRFSALAEENPEEPRKPVSDFGRRRPFQTGEQEKALEAIPAETLTKNIEFGLEQADSSSQHFARIQDELRTLILKKKARNKDVLKWIDKNVSAADAKEASFIRALVTVVCEDTMDRESGQCKCHYGRLRDRKKLLQRYIGDNTDLELQALYAVQALFVQLDHPPGFIESYFDSFYGNEIVTKETFNAWESSSEEQRGKGLAVTACSEFFRWIRSAAEEPGED</sequence>
<dbReference type="InterPro" id="IPR003307">
    <property type="entry name" value="W2_domain"/>
</dbReference>
<dbReference type="SUPFAM" id="SSF48452">
    <property type="entry name" value="TPR-like"/>
    <property type="match status" value="1"/>
</dbReference>
<dbReference type="FunFam" id="1.25.40.180:FF:000042">
    <property type="entry name" value="Eukaryotic translation initiation factor 4 gamma"/>
    <property type="match status" value="1"/>
</dbReference>
<name>A0A9X0CHK7_9CNID</name>